<feature type="region of interest" description="Disordered" evidence="1">
    <location>
        <begin position="158"/>
        <end position="194"/>
    </location>
</feature>
<dbReference type="OrthoDB" id="5865563at2759"/>
<accession>A0A498SLK6</accession>
<organism evidence="3 4">
    <name type="scientific">Acanthocheilonema viteae</name>
    <name type="common">Filarial nematode worm</name>
    <name type="synonym">Dipetalonema viteae</name>
    <dbReference type="NCBI Taxonomy" id="6277"/>
    <lineage>
        <taxon>Eukaryota</taxon>
        <taxon>Metazoa</taxon>
        <taxon>Ecdysozoa</taxon>
        <taxon>Nematoda</taxon>
        <taxon>Chromadorea</taxon>
        <taxon>Rhabditida</taxon>
        <taxon>Spirurina</taxon>
        <taxon>Spiruromorpha</taxon>
        <taxon>Filarioidea</taxon>
        <taxon>Onchocercidae</taxon>
        <taxon>Acanthocheilonema</taxon>
    </lineage>
</organism>
<name>A0A498SLK6_ACAVI</name>
<protein>
    <recommendedName>
        <fullName evidence="5">BPTI/Kunitz inhibitor domain-containing protein</fullName>
    </recommendedName>
</protein>
<proteinExistence type="predicted"/>
<dbReference type="AlphaFoldDB" id="A0A498SLK6"/>
<evidence type="ECO:0000256" key="2">
    <source>
        <dbReference type="SAM" id="SignalP"/>
    </source>
</evidence>
<sequence>MLLSALHCFIPQLTVLFLFIAGTDQNAVDGDATVRKTDEAFFPHIFKFLYKNEQLCGDVFAEPQWLPAQSDCQILCPVCFLFFMVPADCTSELQRLLVTSALTNTTPAATINIIPTNVTTISYTIIDNFTSNAVKYHKGKNEVWNELHRRIHANYENSGTTNTTLQPASELSWNGHGGKRKETQFKGKFHENSA</sequence>
<feature type="signal peptide" evidence="2">
    <location>
        <begin position="1"/>
        <end position="25"/>
    </location>
</feature>
<gene>
    <name evidence="3" type="ORF">NAV_LOCUS7558</name>
</gene>
<feature type="compositionally biased region" description="Basic and acidic residues" evidence="1">
    <location>
        <begin position="180"/>
        <end position="194"/>
    </location>
</feature>
<evidence type="ECO:0000313" key="3">
    <source>
        <dbReference type="EMBL" id="VBB32767.1"/>
    </source>
</evidence>
<evidence type="ECO:0000256" key="1">
    <source>
        <dbReference type="SAM" id="MobiDB-lite"/>
    </source>
</evidence>
<reference evidence="3 4" key="1">
    <citation type="submission" date="2018-08" db="EMBL/GenBank/DDBJ databases">
        <authorList>
            <person name="Laetsch R D."/>
            <person name="Stevens L."/>
            <person name="Kumar S."/>
            <person name="Blaxter L. M."/>
        </authorList>
    </citation>
    <scope>NUCLEOTIDE SEQUENCE [LARGE SCALE GENOMIC DNA]</scope>
</reference>
<keyword evidence="4" id="KW-1185">Reference proteome</keyword>
<dbReference type="Proteomes" id="UP000276991">
    <property type="component" value="Unassembled WGS sequence"/>
</dbReference>
<evidence type="ECO:0000313" key="4">
    <source>
        <dbReference type="Proteomes" id="UP000276991"/>
    </source>
</evidence>
<feature type="chain" id="PRO_5019854228" description="BPTI/Kunitz inhibitor domain-containing protein" evidence="2">
    <location>
        <begin position="26"/>
        <end position="194"/>
    </location>
</feature>
<feature type="compositionally biased region" description="Polar residues" evidence="1">
    <location>
        <begin position="158"/>
        <end position="172"/>
    </location>
</feature>
<dbReference type="EMBL" id="UPTC01001916">
    <property type="protein sequence ID" value="VBB32767.1"/>
    <property type="molecule type" value="Genomic_DNA"/>
</dbReference>
<evidence type="ECO:0008006" key="5">
    <source>
        <dbReference type="Google" id="ProtNLM"/>
    </source>
</evidence>
<keyword evidence="2" id="KW-0732">Signal</keyword>